<dbReference type="InterPro" id="IPR007842">
    <property type="entry name" value="HEPN_dom"/>
</dbReference>
<name>A0ABR7T2T0_HELCL</name>
<reference evidence="2 3" key="1">
    <citation type="submission" date="2020-07" db="EMBL/GenBank/DDBJ databases">
        <title>Draft whole-genome sequence of Heliobacterium chlorum DSM 3682, type strain.</title>
        <authorList>
            <person name="Kyndt J.A."/>
            <person name="Meyer T.E."/>
            <person name="Imhoff J.F."/>
        </authorList>
    </citation>
    <scope>NUCLEOTIDE SEQUENCE [LARGE SCALE GENOMIC DNA]</scope>
    <source>
        <strain evidence="2 3">DSM 3682</strain>
    </source>
</reference>
<organism evidence="2 3">
    <name type="scientific">Heliobacterium chlorum</name>
    <dbReference type="NCBI Taxonomy" id="2698"/>
    <lineage>
        <taxon>Bacteria</taxon>
        <taxon>Bacillati</taxon>
        <taxon>Bacillota</taxon>
        <taxon>Clostridia</taxon>
        <taxon>Eubacteriales</taxon>
        <taxon>Heliobacteriaceae</taxon>
        <taxon>Heliobacterium</taxon>
    </lineage>
</organism>
<accession>A0ABR7T2T0</accession>
<dbReference type="Proteomes" id="UP000617402">
    <property type="component" value="Unassembled WGS sequence"/>
</dbReference>
<evidence type="ECO:0000259" key="1">
    <source>
        <dbReference type="SMART" id="SM00748"/>
    </source>
</evidence>
<protein>
    <submittedName>
        <fullName evidence="2">HEPN domain-containing protein</fullName>
    </submittedName>
</protein>
<dbReference type="RefSeq" id="WP_188039623.1">
    <property type="nucleotide sequence ID" value="NZ_JACVHF010000006.1"/>
</dbReference>
<dbReference type="SMART" id="SM00748">
    <property type="entry name" value="HEPN"/>
    <property type="match status" value="1"/>
</dbReference>
<comment type="caution">
    <text evidence="2">The sequence shown here is derived from an EMBL/GenBank/DDBJ whole genome shotgun (WGS) entry which is preliminary data.</text>
</comment>
<evidence type="ECO:0000313" key="2">
    <source>
        <dbReference type="EMBL" id="MBC9784512.1"/>
    </source>
</evidence>
<evidence type="ECO:0000313" key="3">
    <source>
        <dbReference type="Proteomes" id="UP000617402"/>
    </source>
</evidence>
<gene>
    <name evidence="2" type="ORF">H1S01_08300</name>
</gene>
<dbReference type="EMBL" id="JACVHF010000006">
    <property type="protein sequence ID" value="MBC9784512.1"/>
    <property type="molecule type" value="Genomic_DNA"/>
</dbReference>
<dbReference type="SUPFAM" id="SSF81593">
    <property type="entry name" value="Nucleotidyltransferase substrate binding subunit/domain"/>
    <property type="match status" value="1"/>
</dbReference>
<keyword evidence="3" id="KW-1185">Reference proteome</keyword>
<dbReference type="Pfam" id="PF05168">
    <property type="entry name" value="HEPN"/>
    <property type="match status" value="1"/>
</dbReference>
<sequence>MNVPFDPSHDVLRWLQYAKEDLITAQHLSSREDLPPRTACFLAQQSGEKSLKALMTLFETPIRRSHKLDELVDLLPKDSRAKFEDIDIEWLTTWVTAGRYFGDWPEATKENAFKAIGIAESIYELTTEIIELRNCKKNS</sequence>
<proteinExistence type="predicted"/>
<feature type="domain" description="HEPN" evidence="1">
    <location>
        <begin position="15"/>
        <end position="122"/>
    </location>
</feature>
<dbReference type="Gene3D" id="1.20.120.330">
    <property type="entry name" value="Nucleotidyltransferases domain 2"/>
    <property type="match status" value="1"/>
</dbReference>